<name>F7VNY9_SORMK</name>
<reference evidence="2 3" key="1">
    <citation type="journal article" date="2010" name="PLoS Genet.">
        <title>De novo assembly of a 40 Mb eukaryotic genome from short sequence reads: Sordaria macrospora, a model organism for fungal morphogenesis.</title>
        <authorList>
            <person name="Nowrousian M."/>
            <person name="Stajich J."/>
            <person name="Chu M."/>
            <person name="Engh I."/>
            <person name="Espagne E."/>
            <person name="Halliday K."/>
            <person name="Kamerewerd J."/>
            <person name="Kempken F."/>
            <person name="Knab B."/>
            <person name="Kuo H.C."/>
            <person name="Osiewacz H.D."/>
            <person name="Poeggeler S."/>
            <person name="Read N."/>
            <person name="Seiler S."/>
            <person name="Smith K."/>
            <person name="Zickler D."/>
            <person name="Kueck U."/>
            <person name="Freitag M."/>
        </authorList>
    </citation>
    <scope>NUCLEOTIDE SEQUENCE [LARGE SCALE GENOMIC DNA]</scope>
    <source>
        <strain evidence="3">ATCC MYA-333 / DSM 997 / K(L3346) / K-hell</strain>
        <tissue evidence="2">Mycelium</tissue>
    </source>
</reference>
<feature type="compositionally biased region" description="Polar residues" evidence="1">
    <location>
        <begin position="85"/>
        <end position="95"/>
    </location>
</feature>
<organism evidence="2 3">
    <name type="scientific">Sordaria macrospora (strain ATCC MYA-333 / DSM 997 / K(L3346) / K-hell)</name>
    <dbReference type="NCBI Taxonomy" id="771870"/>
    <lineage>
        <taxon>Eukaryota</taxon>
        <taxon>Fungi</taxon>
        <taxon>Dikarya</taxon>
        <taxon>Ascomycota</taxon>
        <taxon>Pezizomycotina</taxon>
        <taxon>Sordariomycetes</taxon>
        <taxon>Sordariomycetidae</taxon>
        <taxon>Sordariales</taxon>
        <taxon>Sordariaceae</taxon>
        <taxon>Sordaria</taxon>
    </lineage>
</organism>
<dbReference type="Proteomes" id="UP000001881">
    <property type="component" value="Unassembled WGS sequence"/>
</dbReference>
<feature type="compositionally biased region" description="Basic and acidic residues" evidence="1">
    <location>
        <begin position="18"/>
        <end position="40"/>
    </location>
</feature>
<evidence type="ECO:0000313" key="3">
    <source>
        <dbReference type="Proteomes" id="UP000001881"/>
    </source>
</evidence>
<evidence type="ECO:0000313" key="2">
    <source>
        <dbReference type="EMBL" id="CCC07216.1"/>
    </source>
</evidence>
<protein>
    <submittedName>
        <fullName evidence="2">WGS project CABT00000000 data, contig 2.3</fullName>
    </submittedName>
</protein>
<proteinExistence type="predicted"/>
<gene>
    <name evidence="2" type="ORF">SMAC_06266</name>
</gene>
<evidence type="ECO:0000256" key="1">
    <source>
        <dbReference type="SAM" id="MobiDB-lite"/>
    </source>
</evidence>
<dbReference type="VEuPathDB" id="FungiDB:SMAC_06266"/>
<keyword evidence="3" id="KW-1185">Reference proteome</keyword>
<dbReference type="HOGENOM" id="CLU_2265396_0_0_1"/>
<dbReference type="AlphaFoldDB" id="F7VNY9"/>
<accession>F7VNY9</accession>
<dbReference type="EMBL" id="CABT02000003">
    <property type="protein sequence ID" value="CCC07216.1"/>
    <property type="molecule type" value="Genomic_DNA"/>
</dbReference>
<comment type="caution">
    <text evidence="2">The sequence shown here is derived from an EMBL/GenBank/DDBJ whole genome shotgun (WGS) entry which is preliminary data.</text>
</comment>
<sequence length="103" mass="11075">MSASEVQEGAAAALEEVATTKEVPKETVQEVTNDHEKEDAASSPVTETKDKDNQRPASLAPSTDLSDTDDKDTVSPIPYLPLGRTSRTSATQNFQMRKARGPT</sequence>
<feature type="region of interest" description="Disordered" evidence="1">
    <location>
        <begin position="1"/>
        <end position="103"/>
    </location>
</feature>
<dbReference type="InParanoid" id="F7VNY9"/>